<evidence type="ECO:0000313" key="2">
    <source>
        <dbReference type="Proteomes" id="UP000029889"/>
    </source>
</evidence>
<keyword evidence="2" id="KW-1185">Reference proteome</keyword>
<reference evidence="1 2" key="1">
    <citation type="submission" date="2014-09" db="EMBL/GenBank/DDBJ databases">
        <authorList>
            <person name="Lapin J.S."/>
            <person name="Pope W.H."/>
            <person name="Hua J."/>
            <person name="Ford M.E."/>
            <person name="Conway J.F."/>
            <person name="Hatfull G.F."/>
            <person name="Hendrix R.W."/>
        </authorList>
    </citation>
    <scope>NUCLEOTIDE SEQUENCE [LARGE SCALE GENOMIC DNA]</scope>
</reference>
<dbReference type="KEGG" id="vg:22111160"/>
<proteinExistence type="predicted"/>
<organism evidence="1 2">
    <name type="scientific">Escherichia phage 121Q</name>
    <dbReference type="NCBI Taxonomy" id="1555202"/>
    <lineage>
        <taxon>Viruses</taxon>
        <taxon>Duplodnaviria</taxon>
        <taxon>Heunggongvirae</taxon>
        <taxon>Uroviricota</taxon>
        <taxon>Caudoviricetes</taxon>
        <taxon>Asteriusvirus</taxon>
        <taxon>Asteriusvirus av121Q</taxon>
    </lineage>
</organism>
<accession>A0A097EX83</accession>
<dbReference type="GeneID" id="22111160"/>
<evidence type="ECO:0000313" key="1">
    <source>
        <dbReference type="EMBL" id="AIT14016.1"/>
    </source>
</evidence>
<dbReference type="Proteomes" id="UP000029889">
    <property type="component" value="Segment"/>
</dbReference>
<dbReference type="RefSeq" id="YP_009101713.1">
    <property type="nucleotide sequence ID" value="NC_025447.1"/>
</dbReference>
<sequence length="71" mass="7999">MKVIINPAGNFFGEVFGADCVVQNFPRIEIDGIDVQQYGNLYYVVDETGSIVHDSAFFTKEEMQHLIVLDT</sequence>
<dbReference type="OrthoDB" id="39842at10239"/>
<gene>
    <name evidence="1" type="primary">120</name>
    <name evidence="1" type="ORF">PBI_121Q_120</name>
</gene>
<dbReference type="EMBL" id="KM507819">
    <property type="protein sequence ID" value="AIT14016.1"/>
    <property type="molecule type" value="Genomic_DNA"/>
</dbReference>
<protein>
    <submittedName>
        <fullName evidence="1">Uncharacterized protein</fullName>
    </submittedName>
</protein>
<name>A0A097EX83_9CAUD</name>